<proteinExistence type="inferred from homology"/>
<keyword evidence="6" id="KW-0539">Nucleus</keyword>
<protein>
    <submittedName>
        <fullName evidence="8 10">DNA excision repair protein ERCC-1</fullName>
    </submittedName>
</protein>
<dbReference type="PANTHER" id="PTHR12749:SF0">
    <property type="entry name" value="DNA EXCISION REPAIR PROTEIN ERCC-1"/>
    <property type="match status" value="1"/>
</dbReference>
<dbReference type="OMA" id="XRGNPVL"/>
<dbReference type="InterPro" id="IPR010994">
    <property type="entry name" value="RuvA_2-like"/>
</dbReference>
<reference evidence="10" key="2">
    <citation type="submission" date="2020-12" db="UniProtKB">
        <authorList>
            <consortium name="WormBaseParasite"/>
        </authorList>
    </citation>
    <scope>IDENTIFICATION</scope>
</reference>
<dbReference type="OrthoDB" id="10262814at2759"/>
<dbReference type="InterPro" id="IPR011335">
    <property type="entry name" value="Restrct_endonuc-II-like"/>
</dbReference>
<evidence type="ECO:0000256" key="4">
    <source>
        <dbReference type="ARBA" id="ARBA00023125"/>
    </source>
</evidence>
<dbReference type="Proteomes" id="UP000035682">
    <property type="component" value="Unplaced"/>
</dbReference>
<organism evidence="8">
    <name type="scientific">Strongyloides ratti</name>
    <name type="common">Parasitic roundworm</name>
    <dbReference type="NCBI Taxonomy" id="34506"/>
    <lineage>
        <taxon>Eukaryota</taxon>
        <taxon>Metazoa</taxon>
        <taxon>Ecdysozoa</taxon>
        <taxon>Nematoda</taxon>
        <taxon>Chromadorea</taxon>
        <taxon>Rhabditida</taxon>
        <taxon>Tylenchina</taxon>
        <taxon>Panagrolaimomorpha</taxon>
        <taxon>Strongyloidoidea</taxon>
        <taxon>Strongyloididae</taxon>
        <taxon>Strongyloides</taxon>
    </lineage>
</organism>
<dbReference type="CTD" id="36377426"/>
<dbReference type="EMBL" id="LN609528">
    <property type="protein sequence ID" value="CEF65061.1"/>
    <property type="molecule type" value="Genomic_DNA"/>
</dbReference>
<dbReference type="GO" id="GO:0006312">
    <property type="term" value="P:mitotic recombination"/>
    <property type="evidence" value="ECO:0007669"/>
    <property type="project" value="TreeGrafter"/>
</dbReference>
<dbReference type="STRING" id="34506.A0A090L5I4"/>
<dbReference type="GO" id="GO:0003684">
    <property type="term" value="F:damaged DNA binding"/>
    <property type="evidence" value="ECO:0007669"/>
    <property type="project" value="InterPro"/>
</dbReference>
<comment type="subcellular location">
    <subcellularLocation>
        <location evidence="1">Nucleus</location>
    </subcellularLocation>
</comment>
<dbReference type="GeneID" id="36377426"/>
<keyword evidence="9" id="KW-1185">Reference proteome</keyword>
<sequence length="207" mass="23890">MCSHEYSTEMSCDFEPGKECGVLFLTMKFHRLNPEYIEARYGHLSAYKIKILLFLLNLPDGDKSLHDVNSICQRRGWSLIICYSFQEAAEYLENLAKASQHNEQTIMKQYQDYKKNVQTLKKKQCNVVEEEDSNKEICKIALNFLTSIRSINTSDAMSLLDNFGSIRKISDATEEELCAVSGLGRIKARNIVNFFKQSFLKQYGKIR</sequence>
<evidence type="ECO:0000313" key="9">
    <source>
        <dbReference type="Proteomes" id="UP000035682"/>
    </source>
</evidence>
<dbReference type="Pfam" id="PF03834">
    <property type="entry name" value="Rad10"/>
    <property type="match status" value="1"/>
</dbReference>
<evidence type="ECO:0000256" key="5">
    <source>
        <dbReference type="ARBA" id="ARBA00023204"/>
    </source>
</evidence>
<dbReference type="RefSeq" id="XP_024504262.1">
    <property type="nucleotide sequence ID" value="XM_024650490.1"/>
</dbReference>
<evidence type="ECO:0000256" key="1">
    <source>
        <dbReference type="ARBA" id="ARBA00004123"/>
    </source>
</evidence>
<dbReference type="PANTHER" id="PTHR12749">
    <property type="entry name" value="EXCISION REPAIR CROSS-COMPLEMENTING 1 ERCC1"/>
    <property type="match status" value="1"/>
</dbReference>
<dbReference type="InterPro" id="IPR047260">
    <property type="entry name" value="ERCC1-like_central_dom"/>
</dbReference>
<name>A0A090L5I4_STRRB</name>
<evidence type="ECO:0000313" key="8">
    <source>
        <dbReference type="EMBL" id="CEF65061.1"/>
    </source>
</evidence>
<keyword evidence="4" id="KW-0238">DNA-binding</keyword>
<dbReference type="AlphaFoldDB" id="A0A090L5I4"/>
<dbReference type="GO" id="GO:0070522">
    <property type="term" value="C:ERCC4-ERCC1 complex"/>
    <property type="evidence" value="ECO:0007669"/>
    <property type="project" value="TreeGrafter"/>
</dbReference>
<reference evidence="8 9" key="1">
    <citation type="submission" date="2014-09" db="EMBL/GenBank/DDBJ databases">
        <authorList>
            <person name="Martin A.A."/>
        </authorList>
    </citation>
    <scope>NUCLEOTIDE SEQUENCE</scope>
    <source>
        <strain evidence="9">ED321</strain>
        <strain evidence="8">ED321 Heterogonic</strain>
    </source>
</reference>
<dbReference type="WBParaSite" id="SRAE_1000331400.1">
    <property type="protein sequence ID" value="SRAE_1000331400.1"/>
    <property type="gene ID" value="WBGene00259931"/>
</dbReference>
<dbReference type="GO" id="GO:0070914">
    <property type="term" value="P:UV-damage excision repair"/>
    <property type="evidence" value="ECO:0007669"/>
    <property type="project" value="TreeGrafter"/>
</dbReference>
<dbReference type="GO" id="GO:0003697">
    <property type="term" value="F:single-stranded DNA binding"/>
    <property type="evidence" value="ECO:0007669"/>
    <property type="project" value="TreeGrafter"/>
</dbReference>
<evidence type="ECO:0000313" key="11">
    <source>
        <dbReference type="WormBase" id="SRAE_1000331400"/>
    </source>
</evidence>
<feature type="domain" description="ERCC1-like central" evidence="7">
    <location>
        <begin position="3"/>
        <end position="95"/>
    </location>
</feature>
<dbReference type="GO" id="GO:0000110">
    <property type="term" value="C:nucleotide-excision repair factor 1 complex"/>
    <property type="evidence" value="ECO:0007669"/>
    <property type="project" value="TreeGrafter"/>
</dbReference>
<gene>
    <name evidence="8 10 11" type="ORF">SRAE_1000331400</name>
</gene>
<keyword evidence="3" id="KW-0227">DNA damage</keyword>
<dbReference type="Pfam" id="PF14520">
    <property type="entry name" value="HHH_5"/>
    <property type="match status" value="1"/>
</dbReference>
<evidence type="ECO:0000313" key="10">
    <source>
        <dbReference type="WBParaSite" id="SRAE_1000331400.1"/>
    </source>
</evidence>
<dbReference type="Gene3D" id="3.40.50.10130">
    <property type="match status" value="1"/>
</dbReference>
<accession>A0A090L5I4</accession>
<evidence type="ECO:0000256" key="3">
    <source>
        <dbReference type="ARBA" id="ARBA00022763"/>
    </source>
</evidence>
<dbReference type="WormBase" id="SRAE_1000331400">
    <property type="protein sequence ID" value="SRP02497"/>
    <property type="gene ID" value="WBGene00259931"/>
</dbReference>
<evidence type="ECO:0000259" key="7">
    <source>
        <dbReference type="Pfam" id="PF03834"/>
    </source>
</evidence>
<keyword evidence="5" id="KW-0234">DNA repair</keyword>
<comment type="similarity">
    <text evidence="2">Belongs to the ERCC1/RAD10/SWI10 family.</text>
</comment>
<dbReference type="SUPFAM" id="SSF47781">
    <property type="entry name" value="RuvA domain 2-like"/>
    <property type="match status" value="1"/>
</dbReference>
<evidence type="ECO:0000256" key="2">
    <source>
        <dbReference type="ARBA" id="ARBA00008283"/>
    </source>
</evidence>
<dbReference type="InterPro" id="IPR004579">
    <property type="entry name" value="ERCC1/RAD10/SWI10"/>
</dbReference>
<evidence type="ECO:0000256" key="6">
    <source>
        <dbReference type="ARBA" id="ARBA00023242"/>
    </source>
</evidence>
<dbReference type="SUPFAM" id="SSF52980">
    <property type="entry name" value="Restriction endonuclease-like"/>
    <property type="match status" value="1"/>
</dbReference>
<dbReference type="GO" id="GO:0006302">
    <property type="term" value="P:double-strand break repair"/>
    <property type="evidence" value="ECO:0007669"/>
    <property type="project" value="UniProtKB-ARBA"/>
</dbReference>
<dbReference type="Gene3D" id="1.10.150.20">
    <property type="entry name" value="5' to 3' exonuclease, C-terminal subdomain"/>
    <property type="match status" value="1"/>
</dbReference>